<evidence type="ECO:0000313" key="2">
    <source>
        <dbReference type="Proteomes" id="UP000226031"/>
    </source>
</evidence>
<dbReference type="Proteomes" id="UP000226031">
    <property type="component" value="Unassembled WGS sequence"/>
</dbReference>
<dbReference type="AlphaFoldDB" id="A0A2B7ZH31"/>
<protein>
    <submittedName>
        <fullName evidence="1">Uncharacterized protein</fullName>
    </submittedName>
</protein>
<dbReference type="EMBL" id="PDND01000067">
    <property type="protein sequence ID" value="PGH33286.1"/>
    <property type="molecule type" value="Genomic_DNA"/>
</dbReference>
<name>A0A2B7ZH31_9EURO</name>
<sequence>MPSFAIETPLETHARIPFNHFQSEQGFLAIILTSLNWDSDTRCSIGVNRATQPSVKHQHEEAGDAKYELDIPCWCLDTSNL</sequence>
<organism evidence="1 2">
    <name type="scientific">[Emmonsia] crescens</name>
    <dbReference type="NCBI Taxonomy" id="73230"/>
    <lineage>
        <taxon>Eukaryota</taxon>
        <taxon>Fungi</taxon>
        <taxon>Dikarya</taxon>
        <taxon>Ascomycota</taxon>
        <taxon>Pezizomycotina</taxon>
        <taxon>Eurotiomycetes</taxon>
        <taxon>Eurotiomycetidae</taxon>
        <taxon>Onygenales</taxon>
        <taxon>Ajellomycetaceae</taxon>
        <taxon>Emergomyces</taxon>
    </lineage>
</organism>
<gene>
    <name evidence="1" type="ORF">GX50_03898</name>
</gene>
<accession>A0A2B7ZH31</accession>
<keyword evidence="2" id="KW-1185">Reference proteome</keyword>
<evidence type="ECO:0000313" key="1">
    <source>
        <dbReference type="EMBL" id="PGH33286.1"/>
    </source>
</evidence>
<reference evidence="1 2" key="1">
    <citation type="submission" date="2017-10" db="EMBL/GenBank/DDBJ databases">
        <title>Comparative genomics in systemic dimorphic fungi from Ajellomycetaceae.</title>
        <authorList>
            <person name="Munoz J.F."/>
            <person name="Mcewen J.G."/>
            <person name="Clay O.K."/>
            <person name="Cuomo C.A."/>
        </authorList>
    </citation>
    <scope>NUCLEOTIDE SEQUENCE [LARGE SCALE GENOMIC DNA]</scope>
    <source>
        <strain evidence="1 2">UAMH4076</strain>
    </source>
</reference>
<comment type="caution">
    <text evidence="1">The sequence shown here is derived from an EMBL/GenBank/DDBJ whole genome shotgun (WGS) entry which is preliminary data.</text>
</comment>
<proteinExistence type="predicted"/>